<accession>J7RAE7</accession>
<feature type="compositionally biased region" description="Basic residues" evidence="4">
    <location>
        <begin position="189"/>
        <end position="213"/>
    </location>
</feature>
<evidence type="ECO:0000313" key="6">
    <source>
        <dbReference type="EMBL" id="CCK71850.1"/>
    </source>
</evidence>
<reference evidence="6 7" key="1">
    <citation type="journal article" date="2011" name="Proc. Natl. Acad. Sci. U.S.A.">
        <title>Evolutionary erosion of yeast sex chromosomes by mating-type switching accidents.</title>
        <authorList>
            <person name="Gordon J.L."/>
            <person name="Armisen D."/>
            <person name="Proux-Wera E."/>
            <person name="Oheigeartaigh S.S."/>
            <person name="Byrne K.P."/>
            <person name="Wolfe K.H."/>
        </authorList>
    </citation>
    <scope>NUCLEOTIDE SEQUENCE [LARGE SCALE GENOMIC DNA]</scope>
    <source>
        <strain evidence="7">ATCC MYA-139 / BCRC 22969 / CBS 8797 / CCRC 22969 / KCTC 17520 / NBRC 10181 / NCYC 3082</strain>
    </source>
</reference>
<dbReference type="Pfam" id="PF00069">
    <property type="entry name" value="Pkinase"/>
    <property type="match status" value="1"/>
</dbReference>
<dbReference type="OrthoDB" id="1738954at2759"/>
<keyword evidence="1 3" id="KW-0547">Nucleotide-binding</keyword>
<dbReference type="Gene3D" id="1.10.510.10">
    <property type="entry name" value="Transferase(Phosphotransferase) domain 1"/>
    <property type="match status" value="1"/>
</dbReference>
<keyword evidence="2 3" id="KW-0067">ATP-binding</keyword>
<evidence type="ECO:0000256" key="4">
    <source>
        <dbReference type="SAM" id="MobiDB-lite"/>
    </source>
</evidence>
<dbReference type="eggNOG" id="KOG0032">
    <property type="taxonomic scope" value="Eukaryota"/>
</dbReference>
<dbReference type="SMART" id="SM00220">
    <property type="entry name" value="S_TKc"/>
    <property type="match status" value="1"/>
</dbReference>
<evidence type="ECO:0000256" key="1">
    <source>
        <dbReference type="ARBA" id="ARBA00022741"/>
    </source>
</evidence>
<protein>
    <recommendedName>
        <fullName evidence="5">Protein kinase domain-containing protein</fullName>
    </recommendedName>
</protein>
<dbReference type="RefSeq" id="XP_022466095.1">
    <property type="nucleotide sequence ID" value="XM_022609728.1"/>
</dbReference>
<dbReference type="KEGG" id="kng:KNAG_0I00590"/>
<dbReference type="Gene3D" id="3.30.200.20">
    <property type="entry name" value="Phosphorylase Kinase, domain 1"/>
    <property type="match status" value="2"/>
</dbReference>
<proteinExistence type="predicted"/>
<evidence type="ECO:0000256" key="2">
    <source>
        <dbReference type="ARBA" id="ARBA00022840"/>
    </source>
</evidence>
<name>J7RAE7_HUIN7</name>
<dbReference type="GeneID" id="34527593"/>
<keyword evidence="7" id="KW-1185">Reference proteome</keyword>
<dbReference type="PROSITE" id="PS00107">
    <property type="entry name" value="PROTEIN_KINASE_ATP"/>
    <property type="match status" value="1"/>
</dbReference>
<feature type="domain" description="Protein kinase" evidence="5">
    <location>
        <begin position="130"/>
        <end position="465"/>
    </location>
</feature>
<dbReference type="InterPro" id="IPR000719">
    <property type="entry name" value="Prot_kinase_dom"/>
</dbReference>
<dbReference type="InterPro" id="IPR011009">
    <property type="entry name" value="Kinase-like_dom_sf"/>
</dbReference>
<dbReference type="Proteomes" id="UP000006310">
    <property type="component" value="Chromosome 9"/>
</dbReference>
<dbReference type="GO" id="GO:0005524">
    <property type="term" value="F:ATP binding"/>
    <property type="evidence" value="ECO:0007669"/>
    <property type="project" value="UniProtKB-UniRule"/>
</dbReference>
<evidence type="ECO:0000313" key="7">
    <source>
        <dbReference type="Proteomes" id="UP000006310"/>
    </source>
</evidence>
<feature type="region of interest" description="Disordered" evidence="4">
    <location>
        <begin position="188"/>
        <end position="215"/>
    </location>
</feature>
<evidence type="ECO:0000259" key="5">
    <source>
        <dbReference type="PROSITE" id="PS50011"/>
    </source>
</evidence>
<sequence>MLGGLEKLFNNTFEKSPFTAESYNVNATTTFNEPFEFDCVANNNNYNYNGMYLNQNVDIGDLENRYFTTSPPSIGSDVSFTMQEPTDQQSNNYGSSSSSVTQSPMKFPIMVQREAIPEDYFPEQEELENYTLIKQIGQGAFAKVFKAVPSRNGSRAYLLNNYREVAIKVARKPVAANGNDPMVEQLQSHSRHHQHHQHHHHHHHHRGNKKTPKTTKPEEIMSEVAIHRTVSQGTPQIVQFLDFQESPSYYFVVLEKVDGGELFDQIIKYTYLSEDLSRHVIRQVALAVKHLHVHGVVHRDIKPENILFEPIQYVPSERQHFRKSDDRSTKVDEGMFFHGIGGGGIGTVKLTDFGLSKLIYETKTNTPCGTLGYTAPEVIREDNYSMKVDMWGIGCVLYTILCGFPPFFDDEPSLLRKNICEGNYTFLEPWWNEISIDAKRCVSRLLEVDPARRYDVDDLLNDPWLNSSNYDAQAPCEDDLETIMGPPSVSLHSNDTTTTPVPSVSRADRTTMLHNAFVQSNDVQRSRDDKRQVILDTGMIAPATQQTRQYIGEQRFQQNGVSNFLGLNLQGSSLWRKRNHGIANQMRHSPLDNQFTC</sequence>
<dbReference type="SUPFAM" id="SSF56112">
    <property type="entry name" value="Protein kinase-like (PK-like)"/>
    <property type="match status" value="1"/>
</dbReference>
<reference evidence="7" key="2">
    <citation type="submission" date="2012-08" db="EMBL/GenBank/DDBJ databases">
        <title>Genome sequence of Kazachstania naganishii.</title>
        <authorList>
            <person name="Gordon J.L."/>
            <person name="Armisen D."/>
            <person name="Proux-Wera E."/>
            <person name="OhEigeartaigh S.S."/>
            <person name="Byrne K.P."/>
            <person name="Wolfe K.H."/>
        </authorList>
    </citation>
    <scope>NUCLEOTIDE SEQUENCE [LARGE SCALE GENOMIC DNA]</scope>
    <source>
        <strain evidence="7">ATCC MYA-139 / BCRC 22969 / CBS 8797 / CCRC 22969 / KCTC 17520 / NBRC 10181 / NCYC 3082</strain>
    </source>
</reference>
<organism evidence="6 7">
    <name type="scientific">Huiozyma naganishii (strain ATCC MYA-139 / BCRC 22969 / CBS 8797 / KCTC 17520 / NBRC 10181 / NCYC 3082 / Yp74L-3)</name>
    <name type="common">Yeast</name>
    <name type="synonym">Kazachstania naganishii</name>
    <dbReference type="NCBI Taxonomy" id="1071383"/>
    <lineage>
        <taxon>Eukaryota</taxon>
        <taxon>Fungi</taxon>
        <taxon>Dikarya</taxon>
        <taxon>Ascomycota</taxon>
        <taxon>Saccharomycotina</taxon>
        <taxon>Saccharomycetes</taxon>
        <taxon>Saccharomycetales</taxon>
        <taxon>Saccharomycetaceae</taxon>
        <taxon>Huiozyma</taxon>
    </lineage>
</organism>
<dbReference type="PANTHER" id="PTHR24347">
    <property type="entry name" value="SERINE/THREONINE-PROTEIN KINASE"/>
    <property type="match status" value="1"/>
</dbReference>
<dbReference type="STRING" id="1071383.J7RAE7"/>
<dbReference type="AlphaFoldDB" id="J7RAE7"/>
<gene>
    <name evidence="6" type="primary">KNAG0I00590</name>
    <name evidence="6" type="ordered locus">KNAG_0I00590</name>
</gene>
<dbReference type="GO" id="GO:0004672">
    <property type="term" value="F:protein kinase activity"/>
    <property type="evidence" value="ECO:0007669"/>
    <property type="project" value="InterPro"/>
</dbReference>
<dbReference type="EMBL" id="HE978322">
    <property type="protein sequence ID" value="CCK71850.1"/>
    <property type="molecule type" value="Genomic_DNA"/>
</dbReference>
<feature type="binding site" evidence="3">
    <location>
        <position position="168"/>
    </location>
    <ligand>
        <name>ATP</name>
        <dbReference type="ChEBI" id="CHEBI:30616"/>
    </ligand>
</feature>
<dbReference type="HOGENOM" id="CLU_006421_3_1_1"/>
<dbReference type="PROSITE" id="PS00108">
    <property type="entry name" value="PROTEIN_KINASE_ST"/>
    <property type="match status" value="1"/>
</dbReference>
<dbReference type="InterPro" id="IPR017441">
    <property type="entry name" value="Protein_kinase_ATP_BS"/>
</dbReference>
<dbReference type="InterPro" id="IPR008271">
    <property type="entry name" value="Ser/Thr_kinase_AS"/>
</dbReference>
<feature type="region of interest" description="Disordered" evidence="4">
    <location>
        <begin position="76"/>
        <end position="102"/>
    </location>
</feature>
<dbReference type="PROSITE" id="PS50011">
    <property type="entry name" value="PROTEIN_KINASE_DOM"/>
    <property type="match status" value="1"/>
</dbReference>
<evidence type="ECO:0000256" key="3">
    <source>
        <dbReference type="PROSITE-ProRule" id="PRU10141"/>
    </source>
</evidence>